<evidence type="ECO:0000313" key="1">
    <source>
        <dbReference type="EMBL" id="PKU23419.1"/>
    </source>
</evidence>
<dbReference type="EMBL" id="PIUM01000020">
    <property type="protein sequence ID" value="PKU23419.1"/>
    <property type="molecule type" value="Genomic_DNA"/>
</dbReference>
<organism evidence="1 2">
    <name type="scientific">Telmatospirillum siberiense</name>
    <dbReference type="NCBI Taxonomy" id="382514"/>
    <lineage>
        <taxon>Bacteria</taxon>
        <taxon>Pseudomonadati</taxon>
        <taxon>Pseudomonadota</taxon>
        <taxon>Alphaproteobacteria</taxon>
        <taxon>Rhodospirillales</taxon>
        <taxon>Rhodospirillaceae</taxon>
        <taxon>Telmatospirillum</taxon>
    </lineage>
</organism>
<accession>A0A2N3PSN9</accession>
<comment type="caution">
    <text evidence="1">The sequence shown here is derived from an EMBL/GenBank/DDBJ whole genome shotgun (WGS) entry which is preliminary data.</text>
</comment>
<evidence type="ECO:0000313" key="2">
    <source>
        <dbReference type="Proteomes" id="UP000233293"/>
    </source>
</evidence>
<reference evidence="2" key="1">
    <citation type="submission" date="2017-12" db="EMBL/GenBank/DDBJ databases">
        <title>Draft genome sequence of Telmatospirillum siberiense 26-4b1T, an acidotolerant peatland alphaproteobacterium potentially involved in sulfur cycling.</title>
        <authorList>
            <person name="Hausmann B."/>
            <person name="Pjevac P."/>
            <person name="Schreck K."/>
            <person name="Herbold C.W."/>
            <person name="Daims H."/>
            <person name="Wagner M."/>
            <person name="Pester M."/>
            <person name="Loy A."/>
        </authorList>
    </citation>
    <scope>NUCLEOTIDE SEQUENCE [LARGE SCALE GENOMIC DNA]</scope>
    <source>
        <strain evidence="2">26-4b1</strain>
    </source>
</reference>
<sequence>MDSYRLCWQATPGGRTECTAPISRDIALFRLREQATSFPAIQSWIVEEATADRAEEDGGE</sequence>
<dbReference type="Proteomes" id="UP000233293">
    <property type="component" value="Unassembled WGS sequence"/>
</dbReference>
<name>A0A2N3PSN9_9PROT</name>
<dbReference type="AlphaFoldDB" id="A0A2N3PSN9"/>
<dbReference type="RefSeq" id="WP_101251689.1">
    <property type="nucleotide sequence ID" value="NZ_PIUM01000020.1"/>
</dbReference>
<gene>
    <name evidence="1" type="ORF">CWS72_16290</name>
</gene>
<proteinExistence type="predicted"/>
<protein>
    <submittedName>
        <fullName evidence="1">Uncharacterized protein</fullName>
    </submittedName>
</protein>
<keyword evidence="2" id="KW-1185">Reference proteome</keyword>